<evidence type="ECO:0000256" key="1">
    <source>
        <dbReference type="SAM" id="Coils"/>
    </source>
</evidence>
<dbReference type="Gene3D" id="3.40.50.300">
    <property type="entry name" value="P-loop containing nucleotide triphosphate hydrolases"/>
    <property type="match status" value="2"/>
</dbReference>
<dbReference type="SUPFAM" id="SSF52540">
    <property type="entry name" value="P-loop containing nucleoside triphosphate hydrolases"/>
    <property type="match status" value="2"/>
</dbReference>
<keyword evidence="3" id="KW-0547">Nucleotide-binding</keyword>
<dbReference type="AlphaFoldDB" id="A0A7X1B4R6"/>
<keyword evidence="3" id="KW-0067">ATP-binding</keyword>
<accession>A0A7X1B4R6</accession>
<dbReference type="CDD" id="cd18032">
    <property type="entry name" value="DEXHc_RE_I_III_res"/>
    <property type="match status" value="1"/>
</dbReference>
<dbReference type="Gene3D" id="3.90.1570.30">
    <property type="match status" value="1"/>
</dbReference>
<dbReference type="GO" id="GO:0005829">
    <property type="term" value="C:cytosol"/>
    <property type="evidence" value="ECO:0007669"/>
    <property type="project" value="TreeGrafter"/>
</dbReference>
<dbReference type="Pfam" id="PF08463">
    <property type="entry name" value="EcoEI_R_C"/>
    <property type="match status" value="1"/>
</dbReference>
<dbReference type="Pfam" id="PF00271">
    <property type="entry name" value="Helicase_C"/>
    <property type="match status" value="1"/>
</dbReference>
<dbReference type="InterPro" id="IPR014001">
    <property type="entry name" value="Helicase_ATP-bd"/>
</dbReference>
<organism evidence="3 4">
    <name type="scientific">Pelagicoccus albus</name>
    <dbReference type="NCBI Taxonomy" id="415222"/>
    <lineage>
        <taxon>Bacteria</taxon>
        <taxon>Pseudomonadati</taxon>
        <taxon>Verrucomicrobiota</taxon>
        <taxon>Opitutia</taxon>
        <taxon>Puniceicoccales</taxon>
        <taxon>Pelagicoccaceae</taxon>
        <taxon>Pelagicoccus</taxon>
    </lineage>
</organism>
<dbReference type="CDD" id="cd18799">
    <property type="entry name" value="SF2_C_EcoAI-like"/>
    <property type="match status" value="1"/>
</dbReference>
<dbReference type="InterPro" id="IPR025285">
    <property type="entry name" value="DUF4145"/>
</dbReference>
<dbReference type="PROSITE" id="PS51192">
    <property type="entry name" value="HELICASE_ATP_BIND_1"/>
    <property type="match status" value="1"/>
</dbReference>
<dbReference type="Pfam" id="PF13643">
    <property type="entry name" value="DUF4145"/>
    <property type="match status" value="1"/>
</dbReference>
<feature type="coiled-coil region" evidence="1">
    <location>
        <begin position="151"/>
        <end position="189"/>
    </location>
</feature>
<dbReference type="PANTHER" id="PTHR47396:SF1">
    <property type="entry name" value="ATP-DEPENDENT HELICASE IRC3-RELATED"/>
    <property type="match status" value="1"/>
</dbReference>
<evidence type="ECO:0000259" key="2">
    <source>
        <dbReference type="PROSITE" id="PS51192"/>
    </source>
</evidence>
<sequence>MLSNFQFLRPEFSELFEAARKAEQYARSDARASVIYARMALEASIIWLYEHDHRLQLPYDSSLGALLHGEKFRNVVPEQFFHKAKAIQKAGNFAVHNQRKPVRQWEAQSLTRELFHSLYWLARTYHRQPLATVGDFDPEIIPREGEAPASVKLDEARVNELQSELEKKAKELEEREKALDAKLAEVQEQVALARVANIQEEDTHDYSEAKTRELHIDLDLKRAGWDLSNPQDTEFEVEGMPNPSGKGFVDYVLWGENGKPLAVVEAKRTTENVDRGQQQAKLYADCLEKRFGVRPLIYYTNGYEINFWDDMDYPPREVSGYRTREELELLIQRRGKRQTPAASGVNKEIAGRPYQKRAIGSLSEHIVSKHRRGLLVMATGTGKTRTAIALVDLLQRCNWVKRALFLADRVSLVNQAANAFKKNLPSSSPVNLCTEKKSDGRVYLSTYPTMMGLIDELDKGMARFGPGFFDLIIIDEAHRSVYQRYRAIFGYFDSLLIGLTATPREEVDRNTYELFDLEDGVPNDAYELEDAVREEWLVPPRVKQVNLRYPREGIRYENLSEEEKRKWETTDWGDDMPTDAYPDGVDAGAINKWLFNEDTVDKVLEILMEQGHKVAGGDRLAKTIIFARSHDHAAYIEKRFNHHFPEYKGSFARVVDNQVKYAQSLIDDFSLKEKDPHIAISVDMLDTGIDVPEVANLVFFKPVYSKIKFWQMIGRGTRLCPSLYGDGEDKTDFRIFDFCFNFEFFEENPEGIGGGVSETLGKRLFKSRARIVHLLDESPGFEGVGGVRETLVSGLRSEIHSMNRENFLVRKTLSTVELFAEESQWNSINEEACEALQRDLSGLPTQVEKEKEETKRFDLLCYQIELALLENESGKFEMRRLRVIEIAANLETKPSVPAIKSQLAYLQSVQQPEFWECVSLEIVEELRLRLRGLAQFVDKKKKRIVYTNLEDEVLEVKEVQTVALPSMTSSQYEKKVNDYLKSHLDSIAIQKLRLNEPLTKQDLESLEETLVSIGEREGDKLLKSLLEKSECPTIPYFVRTLVGLDRKAVQKLLGAFLEDRTLSSSQIRFLQTLVEQLTQRGVVESKALYESPYADFHDEGPDGLFAGRDNLIEGVFEALRNVRKNLIV</sequence>
<dbReference type="InterPro" id="IPR006935">
    <property type="entry name" value="Helicase/UvrB_N"/>
</dbReference>
<keyword evidence="4" id="KW-1185">Reference proteome</keyword>
<dbReference type="InterPro" id="IPR001650">
    <property type="entry name" value="Helicase_C-like"/>
</dbReference>
<dbReference type="EMBL" id="JACHVC010000006">
    <property type="protein sequence ID" value="MBC2605633.1"/>
    <property type="molecule type" value="Genomic_DNA"/>
</dbReference>
<dbReference type="Pfam" id="PF04851">
    <property type="entry name" value="ResIII"/>
    <property type="match status" value="1"/>
</dbReference>
<dbReference type="GO" id="GO:0004386">
    <property type="term" value="F:helicase activity"/>
    <property type="evidence" value="ECO:0007669"/>
    <property type="project" value="UniProtKB-KW"/>
</dbReference>
<dbReference type="GO" id="GO:0005524">
    <property type="term" value="F:ATP binding"/>
    <property type="evidence" value="ECO:0007669"/>
    <property type="project" value="UniProtKB-KW"/>
</dbReference>
<keyword evidence="3" id="KW-0378">Hydrolase</keyword>
<keyword evidence="1" id="KW-0175">Coiled coil</keyword>
<comment type="caution">
    <text evidence="3">The sequence shown here is derived from an EMBL/GenBank/DDBJ whole genome shotgun (WGS) entry which is preliminary data.</text>
</comment>
<dbReference type="GO" id="GO:0003677">
    <property type="term" value="F:DNA binding"/>
    <property type="evidence" value="ECO:0007669"/>
    <property type="project" value="UniProtKB-KW"/>
</dbReference>
<reference evidence="3 4" key="1">
    <citation type="submission" date="2020-07" db="EMBL/GenBank/DDBJ databases">
        <authorList>
            <person name="Feng X."/>
        </authorList>
    </citation>
    <scope>NUCLEOTIDE SEQUENCE [LARGE SCALE GENOMIC DNA]</scope>
    <source>
        <strain evidence="3 4">JCM23202</strain>
    </source>
</reference>
<dbReference type="Proteomes" id="UP000526501">
    <property type="component" value="Unassembled WGS sequence"/>
</dbReference>
<dbReference type="InterPro" id="IPR027417">
    <property type="entry name" value="P-loop_NTPase"/>
</dbReference>
<dbReference type="SMART" id="SM00487">
    <property type="entry name" value="DEXDc"/>
    <property type="match status" value="1"/>
</dbReference>
<gene>
    <name evidence="3" type="ORF">H5P27_06210</name>
</gene>
<evidence type="ECO:0000313" key="4">
    <source>
        <dbReference type="Proteomes" id="UP000526501"/>
    </source>
</evidence>
<dbReference type="InterPro" id="IPR050742">
    <property type="entry name" value="Helicase_Restrict-Modif_Enz"/>
</dbReference>
<dbReference type="PANTHER" id="PTHR47396">
    <property type="entry name" value="TYPE I RESTRICTION ENZYME ECOKI R PROTEIN"/>
    <property type="match status" value="1"/>
</dbReference>
<proteinExistence type="predicted"/>
<protein>
    <submittedName>
        <fullName evidence="3">DEAD/DEAH box helicase family protein</fullName>
    </submittedName>
</protein>
<keyword evidence="3" id="KW-0347">Helicase</keyword>
<name>A0A7X1B4R6_9BACT</name>
<dbReference type="InterPro" id="IPR013670">
    <property type="entry name" value="EcoEI_R_C_dom"/>
</dbReference>
<evidence type="ECO:0000313" key="3">
    <source>
        <dbReference type="EMBL" id="MBC2605633.1"/>
    </source>
</evidence>
<dbReference type="RefSeq" id="WP_185659502.1">
    <property type="nucleotide sequence ID" value="NZ_CAWPOO010000006.1"/>
</dbReference>
<dbReference type="GO" id="GO:0009307">
    <property type="term" value="P:DNA restriction-modification system"/>
    <property type="evidence" value="ECO:0007669"/>
    <property type="project" value="UniProtKB-KW"/>
</dbReference>
<dbReference type="GO" id="GO:0009035">
    <property type="term" value="F:type I site-specific deoxyribonuclease activity"/>
    <property type="evidence" value="ECO:0007669"/>
    <property type="project" value="UniProtKB-EC"/>
</dbReference>
<feature type="domain" description="Helicase ATP-binding" evidence="2">
    <location>
        <begin position="364"/>
        <end position="521"/>
    </location>
</feature>